<comment type="caution">
    <text evidence="2">The sequence shown here is derived from an EMBL/GenBank/DDBJ whole genome shotgun (WGS) entry which is preliminary data.</text>
</comment>
<evidence type="ECO:0000313" key="3">
    <source>
        <dbReference type="Proteomes" id="UP000195897"/>
    </source>
</evidence>
<keyword evidence="1" id="KW-1133">Transmembrane helix</keyword>
<name>A0A1Y4L990_9FIRM</name>
<dbReference type="Pfam" id="PF18975">
    <property type="entry name" value="DUF5711"/>
    <property type="match status" value="1"/>
</dbReference>
<evidence type="ECO:0000313" key="2">
    <source>
        <dbReference type="EMBL" id="OUP53298.1"/>
    </source>
</evidence>
<keyword evidence="1" id="KW-0812">Transmembrane</keyword>
<evidence type="ECO:0000256" key="1">
    <source>
        <dbReference type="SAM" id="Phobius"/>
    </source>
</evidence>
<organism evidence="2 3">
    <name type="scientific">Butyricicoccus pullicaecorum</name>
    <dbReference type="NCBI Taxonomy" id="501571"/>
    <lineage>
        <taxon>Bacteria</taxon>
        <taxon>Bacillati</taxon>
        <taxon>Bacillota</taxon>
        <taxon>Clostridia</taxon>
        <taxon>Eubacteriales</taxon>
        <taxon>Butyricicoccaceae</taxon>
        <taxon>Butyricicoccus</taxon>
    </lineage>
</organism>
<dbReference type="InterPro" id="IPR043765">
    <property type="entry name" value="DUF5711"/>
</dbReference>
<accession>A0A1Y4L990</accession>
<reference evidence="3" key="1">
    <citation type="submission" date="2017-04" db="EMBL/GenBank/DDBJ databases">
        <title>Function of individual gut microbiota members based on whole genome sequencing of pure cultures obtained from chicken caecum.</title>
        <authorList>
            <person name="Medvecky M."/>
            <person name="Cejkova D."/>
            <person name="Polansky O."/>
            <person name="Karasova D."/>
            <person name="Kubasova T."/>
            <person name="Cizek A."/>
            <person name="Rychlik I."/>
        </authorList>
    </citation>
    <scope>NUCLEOTIDE SEQUENCE [LARGE SCALE GENOMIC DNA]</scope>
    <source>
        <strain evidence="3">An180</strain>
    </source>
</reference>
<keyword evidence="1" id="KW-0472">Membrane</keyword>
<dbReference type="AlphaFoldDB" id="A0A1Y4L990"/>
<sequence length="422" mass="46127">MPEKKNLVPFPRSAKKRKQLLRQAESLKLRRLTRLRSFVGWLLVASIILFGAVNFTLFSPSSLRQTFHILTSALGPNSGRDGVIEYPSGSASTVKPVGSALAVQGDEALHILQLGDITQQQISLSYASPVLETNDNYILTYDRGAYDLAFHSTLAELFTLKLSAPIRNASIGSGDSFVIITDETGYKSTVTVYGASSREEDHHLWRWRTPDYYVQDAVLSPSGTHLCAMTYQQNGAQLETILQFFDLDADQVRASVNLGSVVGYAVHWLDDSNVAVVTDQSAFTVSRRGQTTSQTDYTATDLLGFAFDDDNFVLAQRSWSGDARASITRYDKSGASRATLNLPSAPESISYAGGQLGVLTSSGLYVYNNALEPDWKCTSGGAAQRVMLTDDGGAWLLYSKYAQRVTKSSTLSEDFTDDTVPV</sequence>
<dbReference type="SUPFAM" id="SSF50969">
    <property type="entry name" value="YVTN repeat-like/Quinoprotein amine dehydrogenase"/>
    <property type="match status" value="1"/>
</dbReference>
<dbReference type="EMBL" id="NFKK01000004">
    <property type="protein sequence ID" value="OUP53298.1"/>
    <property type="molecule type" value="Genomic_DNA"/>
</dbReference>
<gene>
    <name evidence="2" type="ORF">B5F17_04645</name>
</gene>
<dbReference type="InterPro" id="IPR011044">
    <property type="entry name" value="Quino_amine_DH_bsu"/>
</dbReference>
<dbReference type="Proteomes" id="UP000195897">
    <property type="component" value="Unassembled WGS sequence"/>
</dbReference>
<feature type="transmembrane region" description="Helical" evidence="1">
    <location>
        <begin position="38"/>
        <end position="58"/>
    </location>
</feature>
<proteinExistence type="predicted"/>
<protein>
    <submittedName>
        <fullName evidence="2">Uncharacterized protein</fullName>
    </submittedName>
</protein>